<feature type="region of interest" description="Disordered" evidence="1">
    <location>
        <begin position="1"/>
        <end position="50"/>
    </location>
</feature>
<feature type="compositionally biased region" description="Basic and acidic residues" evidence="1">
    <location>
        <begin position="91"/>
        <end position="102"/>
    </location>
</feature>
<protein>
    <submittedName>
        <fullName evidence="2">Methyl-accepting chemotaxis protein</fullName>
    </submittedName>
</protein>
<gene>
    <name evidence="2" type="ORF">FHX42_002672</name>
</gene>
<feature type="compositionally biased region" description="Polar residues" evidence="1">
    <location>
        <begin position="77"/>
        <end position="90"/>
    </location>
</feature>
<organism evidence="2 3">
    <name type="scientific">Halosaccharopolyspora lacisalsi</name>
    <dbReference type="NCBI Taxonomy" id="1000566"/>
    <lineage>
        <taxon>Bacteria</taxon>
        <taxon>Bacillati</taxon>
        <taxon>Actinomycetota</taxon>
        <taxon>Actinomycetes</taxon>
        <taxon>Pseudonocardiales</taxon>
        <taxon>Pseudonocardiaceae</taxon>
        <taxon>Halosaccharopolyspora</taxon>
    </lineage>
</organism>
<name>A0A839E1P3_9PSEU</name>
<proteinExistence type="predicted"/>
<comment type="caution">
    <text evidence="2">The sequence shown here is derived from an EMBL/GenBank/DDBJ whole genome shotgun (WGS) entry which is preliminary data.</text>
</comment>
<keyword evidence="3" id="KW-1185">Reference proteome</keyword>
<evidence type="ECO:0000313" key="2">
    <source>
        <dbReference type="EMBL" id="MBA8825321.1"/>
    </source>
</evidence>
<accession>A0A839E1P3</accession>
<feature type="region of interest" description="Disordered" evidence="1">
    <location>
        <begin position="71"/>
        <end position="102"/>
    </location>
</feature>
<evidence type="ECO:0000313" key="3">
    <source>
        <dbReference type="Proteomes" id="UP000569329"/>
    </source>
</evidence>
<dbReference type="Proteomes" id="UP000569329">
    <property type="component" value="Unassembled WGS sequence"/>
</dbReference>
<reference evidence="2 3" key="1">
    <citation type="submission" date="2020-07" db="EMBL/GenBank/DDBJ databases">
        <title>Sequencing the genomes of 1000 actinobacteria strains.</title>
        <authorList>
            <person name="Klenk H.-P."/>
        </authorList>
    </citation>
    <scope>NUCLEOTIDE SEQUENCE [LARGE SCALE GENOMIC DNA]</scope>
    <source>
        <strain evidence="2 3">DSM 45975</strain>
    </source>
</reference>
<sequence length="102" mass="10542">MTSAGDGIEADHEKLRSMASDLRSSTDKLTNAAQTVPPAPKVSTSAEQVGHTLSEITKTAAGLIAGVEDTAGKIDSSDGSYGQVDNTNAEELQRQAKELGPD</sequence>
<dbReference type="AlphaFoldDB" id="A0A839E1P3"/>
<evidence type="ECO:0000256" key="1">
    <source>
        <dbReference type="SAM" id="MobiDB-lite"/>
    </source>
</evidence>
<dbReference type="EMBL" id="JACGWZ010000003">
    <property type="protein sequence ID" value="MBA8825321.1"/>
    <property type="molecule type" value="Genomic_DNA"/>
</dbReference>
<dbReference type="RefSeq" id="WP_182544523.1">
    <property type="nucleotide sequence ID" value="NZ_JACGWZ010000003.1"/>
</dbReference>